<accession>A0AAW2XTT9</accession>
<evidence type="ECO:0000256" key="2">
    <source>
        <dbReference type="ARBA" id="ARBA00022741"/>
    </source>
</evidence>
<proteinExistence type="inferred from homology"/>
<dbReference type="EMBL" id="JACGWN010000003">
    <property type="protein sequence ID" value="KAL0456539.1"/>
    <property type="molecule type" value="Genomic_DNA"/>
</dbReference>
<dbReference type="Gene3D" id="3.40.50.300">
    <property type="entry name" value="P-loop containing nucleotide triphosphate hydrolases"/>
    <property type="match status" value="1"/>
</dbReference>
<dbReference type="SUPFAM" id="SSF52540">
    <property type="entry name" value="P-loop containing nucleoside triphosphate hydrolases"/>
    <property type="match status" value="1"/>
</dbReference>
<sequence length="361" mass="40770">MMICCGGCLRKEHDMIRLVASGIQSEVEHEILPTLETEKVHGREHEKELLLSELLDKKMEQIQLSVIPIIGISGIGKTILVQLVYEEEVVKKHFEVGGWVKVAGREIRLQHIPQEILKSATGISCPLDDLEDLDEMIRYTLKSQTCLFVFDEIHSMSKGSWLHEPEMVQCCLGSKVLITSRSNDVGKIMGRQPIELRELSEHAGWSLCRDLAFDSSEHVDNPLTSPLAGNLAALCQGIPLLLKLEGSLMIYEKELRDMLCSTNLSDDKTMPYDVASIVVLLSIWALPQHLRQCFAYCAMFPQGYAFNKEKIIKMWMAVGLVKPSPGNNNLEDIGAAYFHQLICRSFFMDITRNEYGDNVEF</sequence>
<keyword evidence="4" id="KW-0067">ATP-binding</keyword>
<dbReference type="Pfam" id="PF00931">
    <property type="entry name" value="NB-ARC"/>
    <property type="match status" value="1"/>
</dbReference>
<dbReference type="Pfam" id="PF23559">
    <property type="entry name" value="WHD_DRP"/>
    <property type="match status" value="1"/>
</dbReference>
<evidence type="ECO:0000256" key="4">
    <source>
        <dbReference type="ARBA" id="ARBA00022840"/>
    </source>
</evidence>
<evidence type="ECO:0000259" key="6">
    <source>
        <dbReference type="Pfam" id="PF23559"/>
    </source>
</evidence>
<evidence type="ECO:0000256" key="1">
    <source>
        <dbReference type="ARBA" id="ARBA00008894"/>
    </source>
</evidence>
<dbReference type="InterPro" id="IPR058922">
    <property type="entry name" value="WHD_DRP"/>
</dbReference>
<evidence type="ECO:0000313" key="7">
    <source>
        <dbReference type="EMBL" id="KAL0456539.1"/>
    </source>
</evidence>
<evidence type="ECO:0000256" key="3">
    <source>
        <dbReference type="ARBA" id="ARBA00022821"/>
    </source>
</evidence>
<comment type="caution">
    <text evidence="7">The sequence shown here is derived from an EMBL/GenBank/DDBJ whole genome shotgun (WGS) entry which is preliminary data.</text>
</comment>
<dbReference type="InterPro" id="IPR036388">
    <property type="entry name" value="WH-like_DNA-bd_sf"/>
</dbReference>
<dbReference type="PRINTS" id="PR00364">
    <property type="entry name" value="DISEASERSIST"/>
</dbReference>
<gene>
    <name evidence="7" type="ORF">Slati_0993100</name>
</gene>
<dbReference type="Gene3D" id="1.10.10.10">
    <property type="entry name" value="Winged helix-like DNA-binding domain superfamily/Winged helix DNA-binding domain"/>
    <property type="match status" value="1"/>
</dbReference>
<dbReference type="PANTHER" id="PTHR23155">
    <property type="entry name" value="DISEASE RESISTANCE PROTEIN RP"/>
    <property type="match status" value="1"/>
</dbReference>
<reference evidence="7" key="2">
    <citation type="journal article" date="2024" name="Plant">
        <title>Genomic evolution and insights into agronomic trait innovations of Sesamum species.</title>
        <authorList>
            <person name="Miao H."/>
            <person name="Wang L."/>
            <person name="Qu L."/>
            <person name="Liu H."/>
            <person name="Sun Y."/>
            <person name="Le M."/>
            <person name="Wang Q."/>
            <person name="Wei S."/>
            <person name="Zheng Y."/>
            <person name="Lin W."/>
            <person name="Duan Y."/>
            <person name="Cao H."/>
            <person name="Xiong S."/>
            <person name="Wang X."/>
            <person name="Wei L."/>
            <person name="Li C."/>
            <person name="Ma Q."/>
            <person name="Ju M."/>
            <person name="Zhao R."/>
            <person name="Li G."/>
            <person name="Mu C."/>
            <person name="Tian Q."/>
            <person name="Mei H."/>
            <person name="Zhang T."/>
            <person name="Gao T."/>
            <person name="Zhang H."/>
        </authorList>
    </citation>
    <scope>NUCLEOTIDE SEQUENCE</scope>
    <source>
        <strain evidence="7">KEN1</strain>
    </source>
</reference>
<dbReference type="InterPro" id="IPR044974">
    <property type="entry name" value="Disease_R_plants"/>
</dbReference>
<name>A0AAW2XTT9_9LAMI</name>
<keyword evidence="3" id="KW-0611">Plant defense</keyword>
<feature type="domain" description="Disease resistance protein winged helix" evidence="6">
    <location>
        <begin position="299"/>
        <end position="357"/>
    </location>
</feature>
<dbReference type="PANTHER" id="PTHR23155:SF1205">
    <property type="entry name" value="DISEASE RESISTANCE PROTEIN RPM1"/>
    <property type="match status" value="1"/>
</dbReference>
<protein>
    <submittedName>
        <fullName evidence="7">Disease resistance RPP13-like protein 1</fullName>
    </submittedName>
</protein>
<dbReference type="InterPro" id="IPR002182">
    <property type="entry name" value="NB-ARC"/>
</dbReference>
<organism evidence="7">
    <name type="scientific">Sesamum latifolium</name>
    <dbReference type="NCBI Taxonomy" id="2727402"/>
    <lineage>
        <taxon>Eukaryota</taxon>
        <taxon>Viridiplantae</taxon>
        <taxon>Streptophyta</taxon>
        <taxon>Embryophyta</taxon>
        <taxon>Tracheophyta</taxon>
        <taxon>Spermatophyta</taxon>
        <taxon>Magnoliopsida</taxon>
        <taxon>eudicotyledons</taxon>
        <taxon>Gunneridae</taxon>
        <taxon>Pentapetalae</taxon>
        <taxon>asterids</taxon>
        <taxon>lamiids</taxon>
        <taxon>Lamiales</taxon>
        <taxon>Pedaliaceae</taxon>
        <taxon>Sesamum</taxon>
    </lineage>
</organism>
<comment type="similarity">
    <text evidence="1">Belongs to the disease resistance NB-LRR family.</text>
</comment>
<dbReference type="GO" id="GO:0043531">
    <property type="term" value="F:ADP binding"/>
    <property type="evidence" value="ECO:0007669"/>
    <property type="project" value="InterPro"/>
</dbReference>
<reference evidence="7" key="1">
    <citation type="submission" date="2020-06" db="EMBL/GenBank/DDBJ databases">
        <authorList>
            <person name="Li T."/>
            <person name="Hu X."/>
            <person name="Zhang T."/>
            <person name="Song X."/>
            <person name="Zhang H."/>
            <person name="Dai N."/>
            <person name="Sheng W."/>
            <person name="Hou X."/>
            <person name="Wei L."/>
        </authorList>
    </citation>
    <scope>NUCLEOTIDE SEQUENCE</scope>
    <source>
        <strain evidence="7">KEN1</strain>
        <tissue evidence="7">Leaf</tissue>
    </source>
</reference>
<dbReference type="InterPro" id="IPR027417">
    <property type="entry name" value="P-loop_NTPase"/>
</dbReference>
<feature type="domain" description="NB-ARC" evidence="5">
    <location>
        <begin position="53"/>
        <end position="215"/>
    </location>
</feature>
<dbReference type="AlphaFoldDB" id="A0AAW2XTT9"/>
<keyword evidence="2" id="KW-0547">Nucleotide-binding</keyword>
<dbReference type="GO" id="GO:0098542">
    <property type="term" value="P:defense response to other organism"/>
    <property type="evidence" value="ECO:0007669"/>
    <property type="project" value="TreeGrafter"/>
</dbReference>
<evidence type="ECO:0000259" key="5">
    <source>
        <dbReference type="Pfam" id="PF00931"/>
    </source>
</evidence>